<evidence type="ECO:0000259" key="3">
    <source>
        <dbReference type="Pfam" id="PF18417"/>
    </source>
</evidence>
<dbReference type="InterPro" id="IPR041168">
    <property type="entry name" value="LodA_N"/>
</dbReference>
<dbReference type="GO" id="GO:0020037">
    <property type="term" value="F:heme binding"/>
    <property type="evidence" value="ECO:0007669"/>
    <property type="project" value="InterPro"/>
</dbReference>
<dbReference type="SUPFAM" id="SSF56634">
    <property type="entry name" value="Heme-dependent catalase-like"/>
    <property type="match status" value="1"/>
</dbReference>
<reference evidence="4 5" key="1">
    <citation type="submission" date="2016-10" db="EMBL/GenBank/DDBJ databases">
        <authorList>
            <person name="de Groot N.N."/>
        </authorList>
    </citation>
    <scope>NUCLEOTIDE SEQUENCE [LARGE SCALE GENOMIC DNA]</scope>
    <source>
        <strain evidence="4 5">DSM 16957</strain>
    </source>
</reference>
<feature type="domain" description="L-Lysine epsilon oxidase N-terminal" evidence="2">
    <location>
        <begin position="385"/>
        <end position="597"/>
    </location>
</feature>
<accession>A0A1G6ZXC2</accession>
<dbReference type="InterPro" id="IPR020835">
    <property type="entry name" value="Catalase_sf"/>
</dbReference>
<proteinExistence type="predicted"/>
<dbReference type="STRING" id="265719.SAMN04488509_11640"/>
<name>A0A1G6ZXC2_9GAMM</name>
<protein>
    <recommendedName>
        <fullName evidence="6">Catalase</fullName>
    </recommendedName>
</protein>
<dbReference type="RefSeq" id="WP_218121266.1">
    <property type="nucleotide sequence ID" value="NZ_FNAG01000016.1"/>
</dbReference>
<gene>
    <name evidence="4" type="ORF">SAMN04488509_11640</name>
</gene>
<evidence type="ECO:0008006" key="6">
    <source>
        <dbReference type="Google" id="ProtNLM"/>
    </source>
</evidence>
<feature type="region of interest" description="Disordered" evidence="1">
    <location>
        <begin position="1"/>
        <end position="25"/>
    </location>
</feature>
<feature type="domain" description="L-lysine epsilon oxidase C-terminal" evidence="3">
    <location>
        <begin position="727"/>
        <end position="879"/>
    </location>
</feature>
<dbReference type="Proteomes" id="UP000199603">
    <property type="component" value="Unassembled WGS sequence"/>
</dbReference>
<dbReference type="InterPro" id="IPR041173">
    <property type="entry name" value="LodA_C"/>
</dbReference>
<feature type="compositionally biased region" description="Low complexity" evidence="1">
    <location>
        <begin position="1"/>
        <end position="19"/>
    </location>
</feature>
<dbReference type="InterPro" id="IPR033798">
    <property type="entry name" value="LodA-like"/>
</dbReference>
<dbReference type="Pfam" id="PF17990">
    <property type="entry name" value="LodA_N"/>
    <property type="match status" value="1"/>
</dbReference>
<organism evidence="4 5">
    <name type="scientific">Aquimonas voraii</name>
    <dbReference type="NCBI Taxonomy" id="265719"/>
    <lineage>
        <taxon>Bacteria</taxon>
        <taxon>Pseudomonadati</taxon>
        <taxon>Pseudomonadota</taxon>
        <taxon>Gammaproteobacteria</taxon>
        <taxon>Lysobacterales</taxon>
        <taxon>Lysobacteraceae</taxon>
        <taxon>Aquimonas</taxon>
    </lineage>
</organism>
<dbReference type="Gene3D" id="2.40.180.10">
    <property type="entry name" value="Catalase core domain"/>
    <property type="match status" value="1"/>
</dbReference>
<dbReference type="Pfam" id="PF18417">
    <property type="entry name" value="LodA_C"/>
    <property type="match status" value="1"/>
</dbReference>
<dbReference type="AlphaFoldDB" id="A0A1G6ZXC2"/>
<keyword evidence="5" id="KW-1185">Reference proteome</keyword>
<evidence type="ECO:0000313" key="4">
    <source>
        <dbReference type="EMBL" id="SDE07023.1"/>
    </source>
</evidence>
<dbReference type="CDD" id="cd14731">
    <property type="entry name" value="LodA_like_1"/>
    <property type="match status" value="1"/>
</dbReference>
<evidence type="ECO:0000313" key="5">
    <source>
        <dbReference type="Proteomes" id="UP000199603"/>
    </source>
</evidence>
<dbReference type="EMBL" id="FNAG01000016">
    <property type="protein sequence ID" value="SDE07023.1"/>
    <property type="molecule type" value="Genomic_DNA"/>
</dbReference>
<evidence type="ECO:0000256" key="1">
    <source>
        <dbReference type="SAM" id="MobiDB-lite"/>
    </source>
</evidence>
<evidence type="ECO:0000259" key="2">
    <source>
        <dbReference type="Pfam" id="PF17990"/>
    </source>
</evidence>
<sequence>MSSSSDPSAASPATPSSNSGCTTPIRLPPVLPPEPCCCSDDPIQGLKQLFVDYFQGRGMAAGRDPATRPVFLRLHGAAQGRFIVDPDLPESLQVGVFKPAREYPVWVRFSADVQPGAPDLKGTTGIGIKLFGVEGEKLLAPDQHALTHDFILQNHDVFFVDTARDMCEFTCASLHGKGDQYLKDHPITQQVLDAMEKVVDSALTTPYWSVLPYAFGEGRYVKYKLEPLDAAAPDAPPDFNDPFYLRADLHARLRRGPARFRFLVQLRTDDAAMPLDAATVAWSEALSAPVQVGILELPQQDAGARGQSSYGENLAYNPWHALPEHRPIGSISDARAVVYRASSENRRNTNGVPLAEPTVPRPGEYAPGVPYPAAVDTRIVRAAIHPAIGVARVGNSEHDFYLAPQVAEPPPQAPGFYRDATGALKREAAQFRIYGYNAAGEVVRELTADWADIAWTVHLANSKAAWYQWQIAMDIPEAATTVLPLRNAKVTERNTLVIDAGPQRIHGRNAAAVDCSGMFTGVPVKIGELRTDAEGRLLVLGGHGVSASPTGTPIFIPSDGNSFINADGWYDDTCDGTVEATVSIEGRAIPVESAWVVTAPPNYAPQVKAERTMYDLLHDLYVQAGWLPPPATVSFTQDVYPTLQRLSGLQWVNQGFATLFGHGGRFDFEDPALIERLCSLPPPNSFDPNTEFRRQIFNSFRPPTPPDGNQMPWPWLYGDAMEVPAGESPRQNASVSQTQYNLLQRWVAGDFVNDWATRPAPPASIDDVPLAEQPAMLDRATLEFCLADAFHPGCEMTWPMRHLTMYARPFRIRRRAPGVQPPNYGATLDQATTLSANGPLHAQSPGDINRWMGLPWQADTAFCRAGYDTAYDPFAPTFWPARVPNHVLTEADYAVVIDSAQPRERRIEAFVNRTNWNKPLHGSTAGQMEQMVQIFGSMGLVEVREGVQGDPAFPSTMMVASYGPQVAPADATSLHAEAHPPMLKAAAAEAHPKLGTRALPRGANFATHEEAAAAPLPVRHGPKRR</sequence>